<dbReference type="EMBL" id="OV725082">
    <property type="protein sequence ID" value="CAH1404756.1"/>
    <property type="molecule type" value="Genomic_DNA"/>
</dbReference>
<dbReference type="Proteomes" id="UP001152798">
    <property type="component" value="Chromosome 6"/>
</dbReference>
<keyword evidence="1" id="KW-0472">Membrane</keyword>
<evidence type="ECO:0000313" key="3">
    <source>
        <dbReference type="Proteomes" id="UP001152798"/>
    </source>
</evidence>
<feature type="non-terminal residue" evidence="2">
    <location>
        <position position="29"/>
    </location>
</feature>
<protein>
    <submittedName>
        <fullName evidence="2">Uncharacterized protein</fullName>
    </submittedName>
</protein>
<evidence type="ECO:0000313" key="2">
    <source>
        <dbReference type="EMBL" id="CAH1404756.1"/>
    </source>
</evidence>
<dbReference type="AlphaFoldDB" id="A0A9P0MV87"/>
<keyword evidence="1" id="KW-0812">Transmembrane</keyword>
<keyword evidence="3" id="KW-1185">Reference proteome</keyword>
<keyword evidence="1" id="KW-1133">Transmembrane helix</keyword>
<feature type="non-terminal residue" evidence="2">
    <location>
        <position position="1"/>
    </location>
</feature>
<accession>A0A9P0MV87</accession>
<reference evidence="2" key="1">
    <citation type="submission" date="2022-01" db="EMBL/GenBank/DDBJ databases">
        <authorList>
            <person name="King R."/>
        </authorList>
    </citation>
    <scope>NUCLEOTIDE SEQUENCE</scope>
</reference>
<proteinExistence type="predicted"/>
<name>A0A9P0MV87_NEZVI</name>
<feature type="transmembrane region" description="Helical" evidence="1">
    <location>
        <begin position="7"/>
        <end position="28"/>
    </location>
</feature>
<gene>
    <name evidence="2" type="ORF">NEZAVI_LOCUS13110</name>
</gene>
<organism evidence="2 3">
    <name type="scientific">Nezara viridula</name>
    <name type="common">Southern green stink bug</name>
    <name type="synonym">Cimex viridulus</name>
    <dbReference type="NCBI Taxonomy" id="85310"/>
    <lineage>
        <taxon>Eukaryota</taxon>
        <taxon>Metazoa</taxon>
        <taxon>Ecdysozoa</taxon>
        <taxon>Arthropoda</taxon>
        <taxon>Hexapoda</taxon>
        <taxon>Insecta</taxon>
        <taxon>Pterygota</taxon>
        <taxon>Neoptera</taxon>
        <taxon>Paraneoptera</taxon>
        <taxon>Hemiptera</taxon>
        <taxon>Heteroptera</taxon>
        <taxon>Panheteroptera</taxon>
        <taxon>Pentatomomorpha</taxon>
        <taxon>Pentatomoidea</taxon>
        <taxon>Pentatomidae</taxon>
        <taxon>Pentatominae</taxon>
        <taxon>Nezara</taxon>
    </lineage>
</organism>
<sequence>MTIQSKYSSIGILILKQCLIVFVLVFSVV</sequence>
<evidence type="ECO:0000256" key="1">
    <source>
        <dbReference type="SAM" id="Phobius"/>
    </source>
</evidence>